<dbReference type="Pfam" id="PF04791">
    <property type="entry name" value="LMBR1"/>
    <property type="match status" value="2"/>
</dbReference>
<feature type="transmembrane region" description="Helical" evidence="13">
    <location>
        <begin position="270"/>
        <end position="291"/>
    </location>
</feature>
<keyword evidence="10 13" id="KW-0472">Membrane</keyword>
<organism evidence="14 15">
    <name type="scientific">Alligator sinensis</name>
    <name type="common">Chinese alligator</name>
    <dbReference type="NCBI Taxonomy" id="38654"/>
    <lineage>
        <taxon>Eukaryota</taxon>
        <taxon>Metazoa</taxon>
        <taxon>Chordata</taxon>
        <taxon>Craniata</taxon>
        <taxon>Vertebrata</taxon>
        <taxon>Euteleostomi</taxon>
        <taxon>Archelosauria</taxon>
        <taxon>Archosauria</taxon>
        <taxon>Crocodylia</taxon>
        <taxon>Alligatoridae</taxon>
        <taxon>Alligatorinae</taxon>
        <taxon>Alligator</taxon>
    </lineage>
</organism>
<evidence type="ECO:0000256" key="10">
    <source>
        <dbReference type="ARBA" id="ARBA00023136"/>
    </source>
</evidence>
<name>A0A1U7SRI0_ALLSI</name>
<accession>A0A1U7SRI0</accession>
<dbReference type="STRING" id="38654.A0A1U7SRI0"/>
<feature type="transmembrane region" description="Helical" evidence="13">
    <location>
        <begin position="92"/>
        <end position="117"/>
    </location>
</feature>
<dbReference type="InterPro" id="IPR006876">
    <property type="entry name" value="LMBR1-like_membr_prot"/>
</dbReference>
<dbReference type="RefSeq" id="XP_006035255.2">
    <property type="nucleotide sequence ID" value="XM_006035193.3"/>
</dbReference>
<evidence type="ECO:0000256" key="5">
    <source>
        <dbReference type="ARBA" id="ARBA00022583"/>
    </source>
</evidence>
<dbReference type="PRINTS" id="PR01692">
    <property type="entry name" value="LIPOCALINIMR"/>
</dbReference>
<evidence type="ECO:0000256" key="6">
    <source>
        <dbReference type="ARBA" id="ARBA00022687"/>
    </source>
</evidence>
<dbReference type="InParanoid" id="A0A1U7SRI0"/>
<evidence type="ECO:0000313" key="14">
    <source>
        <dbReference type="Proteomes" id="UP000189705"/>
    </source>
</evidence>
<keyword evidence="4" id="KW-1003">Cell membrane</keyword>
<feature type="transmembrane region" description="Helical" evidence="13">
    <location>
        <begin position="229"/>
        <end position="250"/>
    </location>
</feature>
<dbReference type="GeneID" id="102384232"/>
<comment type="subcellular location">
    <subcellularLocation>
        <location evidence="2">Cell membrane</location>
        <topology evidence="2">Multi-pass membrane protein</topology>
    </subcellularLocation>
    <subcellularLocation>
        <location evidence="1">Endoplasmic reticulum membrane</location>
        <topology evidence="1">Multi-pass membrane protein</topology>
    </subcellularLocation>
</comment>
<dbReference type="Proteomes" id="UP000189705">
    <property type="component" value="Unplaced"/>
</dbReference>
<evidence type="ECO:0000256" key="4">
    <source>
        <dbReference type="ARBA" id="ARBA00022475"/>
    </source>
</evidence>
<feature type="region of interest" description="Disordered" evidence="12">
    <location>
        <begin position="1"/>
        <end position="38"/>
    </location>
</feature>
<evidence type="ECO:0000256" key="11">
    <source>
        <dbReference type="ARBA" id="ARBA00023170"/>
    </source>
</evidence>
<dbReference type="GO" id="GO:0005886">
    <property type="term" value="C:plasma membrane"/>
    <property type="evidence" value="ECO:0007669"/>
    <property type="project" value="UniProtKB-SubCell"/>
</dbReference>
<gene>
    <name evidence="15" type="primary">LMBR1L</name>
</gene>
<feature type="transmembrane region" description="Helical" evidence="13">
    <location>
        <begin position="372"/>
        <end position="400"/>
    </location>
</feature>
<keyword evidence="14" id="KW-1185">Reference proteome</keyword>
<dbReference type="PANTHER" id="PTHR12625">
    <property type="entry name" value="LIPOCALIN-1 INTERACTING MEMBRANE RECEPTOR LIMR"/>
    <property type="match status" value="1"/>
</dbReference>
<comment type="similarity">
    <text evidence="3">Belongs to the LIMR family.</text>
</comment>
<feature type="transmembrane region" description="Helical" evidence="13">
    <location>
        <begin position="420"/>
        <end position="447"/>
    </location>
</feature>
<proteinExistence type="inferred from homology"/>
<keyword evidence="6" id="KW-0879">Wnt signaling pathway</keyword>
<evidence type="ECO:0000256" key="2">
    <source>
        <dbReference type="ARBA" id="ARBA00004651"/>
    </source>
</evidence>
<dbReference type="AlphaFoldDB" id="A0A1U7SRI0"/>
<dbReference type="GO" id="GO:0006898">
    <property type="term" value="P:receptor-mediated endocytosis"/>
    <property type="evidence" value="ECO:0007669"/>
    <property type="project" value="TreeGrafter"/>
</dbReference>
<keyword evidence="7 13" id="KW-0812">Transmembrane</keyword>
<evidence type="ECO:0000256" key="7">
    <source>
        <dbReference type="ARBA" id="ARBA00022692"/>
    </source>
</evidence>
<dbReference type="GO" id="GO:0016055">
    <property type="term" value="P:Wnt signaling pathway"/>
    <property type="evidence" value="ECO:0007669"/>
    <property type="project" value="UniProtKB-KW"/>
</dbReference>
<evidence type="ECO:0000256" key="12">
    <source>
        <dbReference type="SAM" id="MobiDB-lite"/>
    </source>
</evidence>
<protein>
    <submittedName>
        <fullName evidence="15">Protein LMBR1L isoform X1</fullName>
    </submittedName>
</protein>
<dbReference type="InterPro" id="IPR008075">
    <property type="entry name" value="LIMR"/>
</dbReference>
<evidence type="ECO:0000256" key="13">
    <source>
        <dbReference type="SAM" id="Phobius"/>
    </source>
</evidence>
<reference evidence="15" key="1">
    <citation type="submission" date="2025-08" db="UniProtKB">
        <authorList>
            <consortium name="RefSeq"/>
        </authorList>
    </citation>
    <scope>IDENTIFICATION</scope>
</reference>
<feature type="transmembrane region" description="Helical" evidence="13">
    <location>
        <begin position="467"/>
        <end position="484"/>
    </location>
</feature>
<keyword evidence="8" id="KW-0256">Endoplasmic reticulum</keyword>
<feature type="transmembrane region" description="Helical" evidence="13">
    <location>
        <begin position="504"/>
        <end position="527"/>
    </location>
</feature>
<keyword evidence="9 13" id="KW-1133">Transmembrane helix</keyword>
<dbReference type="eggNOG" id="KOG3722">
    <property type="taxonomic scope" value="Eukaryota"/>
</dbReference>
<dbReference type="PANTHER" id="PTHR12625:SF2">
    <property type="entry name" value="PROTEIN LMBR1L"/>
    <property type="match status" value="1"/>
</dbReference>
<dbReference type="GO" id="GO:0005789">
    <property type="term" value="C:endoplasmic reticulum membrane"/>
    <property type="evidence" value="ECO:0007669"/>
    <property type="project" value="UniProtKB-SubCell"/>
</dbReference>
<evidence type="ECO:0000256" key="8">
    <source>
        <dbReference type="ARBA" id="ARBA00022824"/>
    </source>
</evidence>
<dbReference type="GO" id="GO:0004888">
    <property type="term" value="F:transmembrane signaling receptor activity"/>
    <property type="evidence" value="ECO:0007669"/>
    <property type="project" value="TreeGrafter"/>
</dbReference>
<dbReference type="KEGG" id="asn:102384232"/>
<dbReference type="CTD" id="55716"/>
<feature type="transmembrane region" description="Helical" evidence="13">
    <location>
        <begin position="137"/>
        <end position="161"/>
    </location>
</feature>
<keyword evidence="5" id="KW-0254">Endocytosis</keyword>
<evidence type="ECO:0000256" key="9">
    <source>
        <dbReference type="ARBA" id="ARBA00022989"/>
    </source>
</evidence>
<evidence type="ECO:0000256" key="1">
    <source>
        <dbReference type="ARBA" id="ARBA00004477"/>
    </source>
</evidence>
<keyword evidence="11" id="KW-0675">Receptor</keyword>
<evidence type="ECO:0000313" key="15">
    <source>
        <dbReference type="RefSeq" id="XP_006035255.2"/>
    </source>
</evidence>
<sequence length="561" mass="62545">MRSGSFKYRRPMSGAGTAPAGGRGAGPFKSGTRQTLCSGRRTRRIRVGRWLKGAPATGPGGPGAVPPPPCWWAMELGERDALSVRERLFHDWVRECLICALLFTSLYLLCHVVIARFKKHADFTTVHDDEDATVNRIALWMCTFTLAVSLGAVLLLPFSIISNEVLLSFPQNYYIQWLNGSLVHGLWNLIFLFSNLSLVFLMPFAYFFTEAEGFAGSKKGIMARVYETFVVLLLLTLLVLGMVWVASAIIDNDAASRESLYDLWEYYLPYLYSCISLFGMLLLLLCTPFGLSRMFTVTGKLLVKPRLLEDLDEQLSCTGFEEAAISRKISSSTASCWLNLNVAVLREKLLVIRSRRMALELRQRASPWQRNLGYPLAMLCLLALTGISVLVVCVHVLELLLDDAAMPRGTQDAPLGEVSFSIFGSFGAALQVILIFYLMVSSVVGFYSSSLFMRLLPQKQDTPMTKIIGNCVSLLVLSSALPVFSRTLGITRFDLLGDFGRFDWLGNFYLVFLYNVLFAALAALCLVKKFTWAMQAELIRAFGLHKLSLPVARTRQPCKLS</sequence>
<feature type="transmembrane region" description="Helical" evidence="13">
    <location>
        <begin position="186"/>
        <end position="208"/>
    </location>
</feature>
<evidence type="ECO:0000256" key="3">
    <source>
        <dbReference type="ARBA" id="ARBA00010487"/>
    </source>
</evidence>